<evidence type="ECO:0000313" key="3">
    <source>
        <dbReference type="Proteomes" id="UP001433268"/>
    </source>
</evidence>
<organism evidence="2 3">
    <name type="scientific">Apiospora hydei</name>
    <dbReference type="NCBI Taxonomy" id="1337664"/>
    <lineage>
        <taxon>Eukaryota</taxon>
        <taxon>Fungi</taxon>
        <taxon>Dikarya</taxon>
        <taxon>Ascomycota</taxon>
        <taxon>Pezizomycotina</taxon>
        <taxon>Sordariomycetes</taxon>
        <taxon>Xylariomycetidae</taxon>
        <taxon>Amphisphaeriales</taxon>
        <taxon>Apiosporaceae</taxon>
        <taxon>Apiospora</taxon>
    </lineage>
</organism>
<reference evidence="2 3" key="1">
    <citation type="submission" date="2023-01" db="EMBL/GenBank/DDBJ databases">
        <title>Analysis of 21 Apiospora genomes using comparative genomics revels a genus with tremendous synthesis potential of carbohydrate active enzymes and secondary metabolites.</title>
        <authorList>
            <person name="Sorensen T."/>
        </authorList>
    </citation>
    <scope>NUCLEOTIDE SEQUENCE [LARGE SCALE GENOMIC DNA]</scope>
    <source>
        <strain evidence="2 3">CBS 114990</strain>
    </source>
</reference>
<sequence>MPSLKLLLATALATAASILGAPTDTNSLVPRQFDEIPPNSLYLVQWYPKGCGNGGDVDQLTGREDTLAACVKFGGLFDPEPAVASSVNFMFPDDGRVYKWRLFSSNNCADQIAQGEGGQCFSVPVGQSVGAVIVYT</sequence>
<evidence type="ECO:0000313" key="2">
    <source>
        <dbReference type="EMBL" id="KAK8062316.1"/>
    </source>
</evidence>
<feature type="signal peptide" evidence="1">
    <location>
        <begin position="1"/>
        <end position="20"/>
    </location>
</feature>
<comment type="caution">
    <text evidence="2">The sequence shown here is derived from an EMBL/GenBank/DDBJ whole genome shotgun (WGS) entry which is preliminary data.</text>
</comment>
<keyword evidence="1" id="KW-0732">Signal</keyword>
<dbReference type="EMBL" id="JAQQWN010000010">
    <property type="protein sequence ID" value="KAK8062316.1"/>
    <property type="molecule type" value="Genomic_DNA"/>
</dbReference>
<feature type="chain" id="PRO_5045122485" evidence="1">
    <location>
        <begin position="21"/>
        <end position="136"/>
    </location>
</feature>
<dbReference type="RefSeq" id="XP_066660915.1">
    <property type="nucleotide sequence ID" value="XM_066818727.1"/>
</dbReference>
<name>A0ABR1UW66_9PEZI</name>
<proteinExistence type="predicted"/>
<dbReference type="GeneID" id="92051787"/>
<keyword evidence="3" id="KW-1185">Reference proteome</keyword>
<gene>
    <name evidence="2" type="ORF">PG997_014413</name>
</gene>
<accession>A0ABR1UW66</accession>
<evidence type="ECO:0000256" key="1">
    <source>
        <dbReference type="SAM" id="SignalP"/>
    </source>
</evidence>
<protein>
    <submittedName>
        <fullName evidence="2">Uncharacterized protein</fullName>
    </submittedName>
</protein>
<dbReference type="Proteomes" id="UP001433268">
    <property type="component" value="Unassembled WGS sequence"/>
</dbReference>